<keyword evidence="1" id="KW-1133">Transmembrane helix</keyword>
<keyword evidence="3" id="KW-1185">Reference proteome</keyword>
<proteinExistence type="predicted"/>
<evidence type="ECO:0000313" key="2">
    <source>
        <dbReference type="EMBL" id="MDQ0457015.1"/>
    </source>
</evidence>
<keyword evidence="2" id="KW-0282">Flagellum</keyword>
<keyword evidence="2" id="KW-0966">Cell projection</keyword>
<keyword evidence="1" id="KW-0472">Membrane</keyword>
<protein>
    <submittedName>
        <fullName evidence="2">Flagellar basal body-associated protein FliL</fullName>
    </submittedName>
</protein>
<organism evidence="2 3">
    <name type="scientific">Rhizobium paknamense</name>
    <dbReference type="NCBI Taxonomy" id="1206817"/>
    <lineage>
        <taxon>Bacteria</taxon>
        <taxon>Pseudomonadati</taxon>
        <taxon>Pseudomonadota</taxon>
        <taxon>Alphaproteobacteria</taxon>
        <taxon>Hyphomicrobiales</taxon>
        <taxon>Rhizobiaceae</taxon>
        <taxon>Rhizobium/Agrobacterium group</taxon>
        <taxon>Rhizobium</taxon>
    </lineage>
</organism>
<feature type="transmembrane region" description="Helical" evidence="1">
    <location>
        <begin position="6"/>
        <end position="26"/>
    </location>
</feature>
<evidence type="ECO:0000313" key="3">
    <source>
        <dbReference type="Proteomes" id="UP001235269"/>
    </source>
</evidence>
<dbReference type="RefSeq" id="WP_307159196.1">
    <property type="nucleotide sequence ID" value="NZ_JAUSWH010000011.1"/>
</dbReference>
<gene>
    <name evidence="2" type="ORF">QO005_003360</name>
</gene>
<accession>A0ABU0IFI4</accession>
<dbReference type="EMBL" id="JAUSWH010000011">
    <property type="protein sequence ID" value="MDQ0457015.1"/>
    <property type="molecule type" value="Genomic_DNA"/>
</dbReference>
<comment type="caution">
    <text evidence="2">The sequence shown here is derived from an EMBL/GenBank/DDBJ whole genome shotgun (WGS) entry which is preliminary data.</text>
</comment>
<reference evidence="2 3" key="1">
    <citation type="submission" date="2023-07" db="EMBL/GenBank/DDBJ databases">
        <title>Genomic Encyclopedia of Type Strains, Phase IV (KMG-IV): sequencing the most valuable type-strain genomes for metagenomic binning, comparative biology and taxonomic classification.</title>
        <authorList>
            <person name="Goeker M."/>
        </authorList>
    </citation>
    <scope>NUCLEOTIDE SEQUENCE [LARGE SCALE GENOMIC DNA]</scope>
    <source>
        <strain evidence="2 3">DSM 100301</strain>
    </source>
</reference>
<name>A0ABU0IFI4_9HYPH</name>
<sequence length="177" mass="19234">MVKIVIAGIWACIVTLVAVYFSVQLATRPAPVEESKAPPTDVIRGEPVTVPYVDDSGVKGYFLGRFTFVVDKEKAKTINIPMTELMTDQLFTVLVGNKIIDLTSGKKLDVEQFRQTILTGVNKRLGDDVVKSVMIEQLDFLAKEDLRETGGKPKLKPAVKIVEGEAPPAAAAAPAQH</sequence>
<dbReference type="Proteomes" id="UP001235269">
    <property type="component" value="Unassembled WGS sequence"/>
</dbReference>
<evidence type="ECO:0000256" key="1">
    <source>
        <dbReference type="SAM" id="Phobius"/>
    </source>
</evidence>
<keyword evidence="1" id="KW-0812">Transmembrane</keyword>
<keyword evidence="2" id="KW-0969">Cilium</keyword>